<keyword evidence="13 19" id="KW-1133">Transmembrane helix</keyword>
<evidence type="ECO:0000256" key="14">
    <source>
        <dbReference type="ARBA" id="ARBA00023098"/>
    </source>
</evidence>
<evidence type="ECO:0000256" key="6">
    <source>
        <dbReference type="ARBA" id="ARBA00012487"/>
    </source>
</evidence>
<evidence type="ECO:0000256" key="18">
    <source>
        <dbReference type="RuleBase" id="RU003938"/>
    </source>
</evidence>
<evidence type="ECO:0000256" key="4">
    <source>
        <dbReference type="ARBA" id="ARBA00005189"/>
    </source>
</evidence>
<evidence type="ECO:0000256" key="9">
    <source>
        <dbReference type="ARBA" id="ARBA00022516"/>
    </source>
</evidence>
<evidence type="ECO:0000313" key="20">
    <source>
        <dbReference type="EMBL" id="RBP59954.1"/>
    </source>
</evidence>
<dbReference type="EC" id="2.7.7.41" evidence="6 18"/>
<sequence>MLTRTLTAILGIPLLIFIIQKGGSLLFASLLVLCSVGLLEYCNAVNTDEKINVNPMLEALLGIFLLCLFYFEIQFIVPGLILCFMLIFIHQILSNKVYVLQGIYAFLGLFYVAFLLGHILLFEKLENGTYILWLVFIISFTTDTFAYISGVNFGKHKLCPQISPKKSVEGAVGGVVGSIIATVIYGYFMNKYGYLNFPLFFYFILSLIVSVFSQFGDLTASLIKRTFGVKDYGHIFPGHGGVLDRFDSIIFATPVVYYITYYYILLR</sequence>
<comment type="pathway">
    <text evidence="3 18">Phospholipid metabolism; CDP-diacylglycerol biosynthesis; CDP-diacylglycerol from sn-glycerol 3-phosphate: step 3/3.</text>
</comment>
<evidence type="ECO:0000256" key="2">
    <source>
        <dbReference type="ARBA" id="ARBA00004651"/>
    </source>
</evidence>
<evidence type="ECO:0000256" key="11">
    <source>
        <dbReference type="ARBA" id="ARBA00022692"/>
    </source>
</evidence>
<dbReference type="RefSeq" id="WP_113921409.1">
    <property type="nucleotide sequence ID" value="NZ_QNRX01000017.1"/>
</dbReference>
<feature type="transmembrane region" description="Helical" evidence="19">
    <location>
        <begin position="59"/>
        <end position="89"/>
    </location>
</feature>
<dbReference type="Pfam" id="PF01148">
    <property type="entry name" value="CTP_transf_1"/>
    <property type="match status" value="1"/>
</dbReference>
<evidence type="ECO:0000256" key="19">
    <source>
        <dbReference type="SAM" id="Phobius"/>
    </source>
</evidence>
<name>A0A366I0Y4_9FIRM</name>
<comment type="catalytic activity">
    <reaction evidence="1 18">
        <text>a 1,2-diacyl-sn-glycero-3-phosphate + CTP + H(+) = a CDP-1,2-diacyl-sn-glycerol + diphosphate</text>
        <dbReference type="Rhea" id="RHEA:16229"/>
        <dbReference type="ChEBI" id="CHEBI:15378"/>
        <dbReference type="ChEBI" id="CHEBI:33019"/>
        <dbReference type="ChEBI" id="CHEBI:37563"/>
        <dbReference type="ChEBI" id="CHEBI:58332"/>
        <dbReference type="ChEBI" id="CHEBI:58608"/>
        <dbReference type="EC" id="2.7.7.41"/>
    </reaction>
</comment>
<evidence type="ECO:0000256" key="17">
    <source>
        <dbReference type="ARBA" id="ARBA00023264"/>
    </source>
</evidence>
<comment type="caution">
    <text evidence="20">The sequence shown here is derived from an EMBL/GenBank/DDBJ whole genome shotgun (WGS) entry which is preliminary data.</text>
</comment>
<proteinExistence type="inferred from homology"/>
<evidence type="ECO:0000256" key="12">
    <source>
        <dbReference type="ARBA" id="ARBA00022695"/>
    </source>
</evidence>
<dbReference type="PROSITE" id="PS01315">
    <property type="entry name" value="CDS"/>
    <property type="match status" value="1"/>
</dbReference>
<keyword evidence="11 18" id="KW-0812">Transmembrane</keyword>
<feature type="transmembrane region" description="Helical" evidence="19">
    <location>
        <begin position="200"/>
        <end position="223"/>
    </location>
</feature>
<keyword evidence="12 18" id="KW-0548">Nucleotidyltransferase</keyword>
<dbReference type="GO" id="GO:0016024">
    <property type="term" value="P:CDP-diacylglycerol biosynthetic process"/>
    <property type="evidence" value="ECO:0007669"/>
    <property type="project" value="UniProtKB-UniPathway"/>
</dbReference>
<feature type="transmembrane region" description="Helical" evidence="19">
    <location>
        <begin position="12"/>
        <end position="39"/>
    </location>
</feature>
<protein>
    <recommendedName>
        <fullName evidence="7 18">Phosphatidate cytidylyltransferase</fullName>
        <ecNumber evidence="6 18">2.7.7.41</ecNumber>
    </recommendedName>
</protein>
<dbReference type="Proteomes" id="UP000253490">
    <property type="component" value="Unassembled WGS sequence"/>
</dbReference>
<organism evidence="20 21">
    <name type="scientific">Alkalibaculum bacchi</name>
    <dbReference type="NCBI Taxonomy" id="645887"/>
    <lineage>
        <taxon>Bacteria</taxon>
        <taxon>Bacillati</taxon>
        <taxon>Bacillota</taxon>
        <taxon>Clostridia</taxon>
        <taxon>Eubacteriales</taxon>
        <taxon>Eubacteriaceae</taxon>
        <taxon>Alkalibaculum</taxon>
    </lineage>
</organism>
<evidence type="ECO:0000256" key="10">
    <source>
        <dbReference type="ARBA" id="ARBA00022679"/>
    </source>
</evidence>
<feature type="transmembrane region" description="Helical" evidence="19">
    <location>
        <begin position="244"/>
        <end position="264"/>
    </location>
</feature>
<evidence type="ECO:0000313" key="21">
    <source>
        <dbReference type="Proteomes" id="UP000253490"/>
    </source>
</evidence>
<keyword evidence="16" id="KW-0594">Phospholipid biosynthesis</keyword>
<evidence type="ECO:0000256" key="1">
    <source>
        <dbReference type="ARBA" id="ARBA00001698"/>
    </source>
</evidence>
<evidence type="ECO:0000256" key="15">
    <source>
        <dbReference type="ARBA" id="ARBA00023136"/>
    </source>
</evidence>
<dbReference type="EMBL" id="QNRX01000017">
    <property type="protein sequence ID" value="RBP59954.1"/>
    <property type="molecule type" value="Genomic_DNA"/>
</dbReference>
<evidence type="ECO:0000256" key="3">
    <source>
        <dbReference type="ARBA" id="ARBA00005119"/>
    </source>
</evidence>
<dbReference type="InterPro" id="IPR000374">
    <property type="entry name" value="PC_trans"/>
</dbReference>
<gene>
    <name evidence="20" type="ORF">DES36_11749</name>
</gene>
<evidence type="ECO:0000256" key="16">
    <source>
        <dbReference type="ARBA" id="ARBA00023209"/>
    </source>
</evidence>
<evidence type="ECO:0000256" key="5">
    <source>
        <dbReference type="ARBA" id="ARBA00010185"/>
    </source>
</evidence>
<comment type="subcellular location">
    <subcellularLocation>
        <location evidence="2">Cell membrane</location>
        <topology evidence="2">Multi-pass membrane protein</topology>
    </subcellularLocation>
</comment>
<dbReference type="AlphaFoldDB" id="A0A366I0Y4"/>
<reference evidence="20 21" key="1">
    <citation type="submission" date="2018-06" db="EMBL/GenBank/DDBJ databases">
        <title>Genomic Encyclopedia of Type Strains, Phase IV (KMG-IV): sequencing the most valuable type-strain genomes for metagenomic binning, comparative biology and taxonomic classification.</title>
        <authorList>
            <person name="Goeker M."/>
        </authorList>
    </citation>
    <scope>NUCLEOTIDE SEQUENCE [LARGE SCALE GENOMIC DNA]</scope>
    <source>
        <strain evidence="20 21">DSM 22112</strain>
    </source>
</reference>
<evidence type="ECO:0000256" key="13">
    <source>
        <dbReference type="ARBA" id="ARBA00022989"/>
    </source>
</evidence>
<accession>A0A366I0Y4</accession>
<keyword evidence="17" id="KW-1208">Phospholipid metabolism</keyword>
<dbReference type="GO" id="GO:0004605">
    <property type="term" value="F:phosphatidate cytidylyltransferase activity"/>
    <property type="evidence" value="ECO:0007669"/>
    <property type="project" value="UniProtKB-EC"/>
</dbReference>
<dbReference type="OrthoDB" id="9799199at2"/>
<dbReference type="PANTHER" id="PTHR46382">
    <property type="entry name" value="PHOSPHATIDATE CYTIDYLYLTRANSFERASE"/>
    <property type="match status" value="1"/>
</dbReference>
<evidence type="ECO:0000256" key="8">
    <source>
        <dbReference type="ARBA" id="ARBA00022475"/>
    </source>
</evidence>
<comment type="similarity">
    <text evidence="5 18">Belongs to the CDS family.</text>
</comment>
<keyword evidence="8" id="KW-1003">Cell membrane</keyword>
<dbReference type="UniPathway" id="UPA00557">
    <property type="reaction ID" value="UER00614"/>
</dbReference>
<dbReference type="PANTHER" id="PTHR46382:SF1">
    <property type="entry name" value="PHOSPHATIDATE CYTIDYLYLTRANSFERASE"/>
    <property type="match status" value="1"/>
</dbReference>
<feature type="transmembrane region" description="Helical" evidence="19">
    <location>
        <begin position="101"/>
        <end position="122"/>
    </location>
</feature>
<feature type="transmembrane region" description="Helical" evidence="19">
    <location>
        <begin position="128"/>
        <end position="148"/>
    </location>
</feature>
<keyword evidence="14" id="KW-0443">Lipid metabolism</keyword>
<evidence type="ECO:0000256" key="7">
    <source>
        <dbReference type="ARBA" id="ARBA00019373"/>
    </source>
</evidence>
<keyword evidence="10 18" id="KW-0808">Transferase</keyword>
<keyword evidence="21" id="KW-1185">Reference proteome</keyword>
<comment type="pathway">
    <text evidence="4">Lipid metabolism.</text>
</comment>
<dbReference type="GO" id="GO:0005886">
    <property type="term" value="C:plasma membrane"/>
    <property type="evidence" value="ECO:0007669"/>
    <property type="project" value="UniProtKB-SubCell"/>
</dbReference>
<keyword evidence="15 19" id="KW-0472">Membrane</keyword>
<feature type="transmembrane region" description="Helical" evidence="19">
    <location>
        <begin position="168"/>
        <end position="188"/>
    </location>
</feature>
<keyword evidence="9" id="KW-0444">Lipid biosynthesis</keyword>